<reference evidence="1" key="1">
    <citation type="submission" date="2019-08" db="EMBL/GenBank/DDBJ databases">
        <authorList>
            <person name="Kucharzyk K."/>
            <person name="Murdoch R.W."/>
            <person name="Higgins S."/>
            <person name="Loffler F."/>
        </authorList>
    </citation>
    <scope>NUCLEOTIDE SEQUENCE</scope>
</reference>
<protein>
    <submittedName>
        <fullName evidence="1">Uncharacterized protein</fullName>
    </submittedName>
</protein>
<proteinExistence type="predicted"/>
<dbReference type="EMBL" id="VSSQ01013199">
    <property type="protein sequence ID" value="MPM50955.1"/>
    <property type="molecule type" value="Genomic_DNA"/>
</dbReference>
<sequence>MLPLLGCLGKEHIGKHFQLLALGFGSPEGFLPVHSILGGIEQVVNPLFLERFCRPTKGNASSPCKYSFGVEIVQDPIYNFLCCVTTGIRKENDKLIPTDTADDIAASAG</sequence>
<organism evidence="1">
    <name type="scientific">bioreactor metagenome</name>
    <dbReference type="NCBI Taxonomy" id="1076179"/>
    <lineage>
        <taxon>unclassified sequences</taxon>
        <taxon>metagenomes</taxon>
        <taxon>ecological metagenomes</taxon>
    </lineage>
</organism>
<gene>
    <name evidence="1" type="ORF">SDC9_97701</name>
</gene>
<comment type="caution">
    <text evidence="1">The sequence shown here is derived from an EMBL/GenBank/DDBJ whole genome shotgun (WGS) entry which is preliminary data.</text>
</comment>
<evidence type="ECO:0000313" key="1">
    <source>
        <dbReference type="EMBL" id="MPM50955.1"/>
    </source>
</evidence>
<dbReference type="AlphaFoldDB" id="A0A645ACL8"/>
<accession>A0A645ACL8</accession>
<name>A0A645ACL8_9ZZZZ</name>